<protein>
    <submittedName>
        <fullName evidence="1">Uncharacterized protein</fullName>
    </submittedName>
</protein>
<evidence type="ECO:0000313" key="2">
    <source>
        <dbReference type="Proteomes" id="UP000184603"/>
    </source>
</evidence>
<reference evidence="1 2" key="1">
    <citation type="submission" date="2016-12" db="EMBL/GenBank/DDBJ databases">
        <authorList>
            <person name="Song W.-J."/>
            <person name="Kurnit D.M."/>
        </authorList>
    </citation>
    <scope>NUCLEOTIDE SEQUENCE [LARGE SCALE GENOMIC DNA]</scope>
    <source>
        <strain evidence="1 2">DSM 18488</strain>
    </source>
</reference>
<dbReference type="AlphaFoldDB" id="A0A1M7Y7M0"/>
<gene>
    <name evidence="1" type="ORF">SAMN02745220_02359</name>
</gene>
<accession>A0A1M7Y7M0</accession>
<keyword evidence="2" id="KW-1185">Reference proteome</keyword>
<dbReference type="Proteomes" id="UP000184603">
    <property type="component" value="Unassembled WGS sequence"/>
</dbReference>
<organism evidence="1 2">
    <name type="scientific">Desulfopila aestuarii DSM 18488</name>
    <dbReference type="NCBI Taxonomy" id="1121416"/>
    <lineage>
        <taxon>Bacteria</taxon>
        <taxon>Pseudomonadati</taxon>
        <taxon>Thermodesulfobacteriota</taxon>
        <taxon>Desulfobulbia</taxon>
        <taxon>Desulfobulbales</taxon>
        <taxon>Desulfocapsaceae</taxon>
        <taxon>Desulfopila</taxon>
    </lineage>
</organism>
<sequence>MVQAGRDSCGQCGCRREEEHKAGCDGEECPVCGKMLIGCCCDALSPHDAEKIILALYRQFNNLESALQAAGEDGCSATSKSSYLQHAVMRYIFEHVPEEARTELARVFHLRFPGLVPQLQDEEGRGYYTAEQLAEALDIPLAEINERIEAMVTAGRTISTGDGRKLRKVH</sequence>
<name>A0A1M7Y7M0_9BACT</name>
<dbReference type="EMBL" id="FRFE01000010">
    <property type="protein sequence ID" value="SHO48546.1"/>
    <property type="molecule type" value="Genomic_DNA"/>
</dbReference>
<evidence type="ECO:0000313" key="1">
    <source>
        <dbReference type="EMBL" id="SHO48546.1"/>
    </source>
</evidence>
<proteinExistence type="predicted"/>